<keyword evidence="7" id="KW-1185">Reference proteome</keyword>
<evidence type="ECO:0000256" key="1">
    <source>
        <dbReference type="ARBA" id="ARBA00010083"/>
    </source>
</evidence>
<reference evidence="6" key="1">
    <citation type="thesis" date="2020" institute="ProQuest LLC" country="789 East Eisenhower Parkway, Ann Arbor, MI, USA">
        <title>Comparative Genomics and Chromosome Evolution.</title>
        <authorList>
            <person name="Mudd A.B."/>
        </authorList>
    </citation>
    <scope>NUCLEOTIDE SEQUENCE</scope>
    <source>
        <strain evidence="6">HN-11 Male</strain>
        <tissue evidence="6">Kidney and liver</tissue>
    </source>
</reference>
<protein>
    <recommendedName>
        <fullName evidence="5">Cystatin LXN-type domain-containing protein</fullName>
    </recommendedName>
</protein>
<evidence type="ECO:0000256" key="3">
    <source>
        <dbReference type="ARBA" id="ARBA00022737"/>
    </source>
</evidence>
<dbReference type="AlphaFoldDB" id="A0A8J6FWJ8"/>
<dbReference type="Pfam" id="PF06907">
    <property type="entry name" value="LXN"/>
    <property type="match status" value="1"/>
</dbReference>
<evidence type="ECO:0000313" key="7">
    <source>
        <dbReference type="Proteomes" id="UP000770717"/>
    </source>
</evidence>
<gene>
    <name evidence="6" type="ORF">GDO78_001807</name>
</gene>
<dbReference type="EMBL" id="WNTK01000001">
    <property type="protein sequence ID" value="KAG9494159.1"/>
    <property type="molecule type" value="Genomic_DNA"/>
</dbReference>
<comment type="caution">
    <text evidence="6">The sequence shown here is derived from an EMBL/GenBank/DDBJ whole genome shotgun (WGS) entry which is preliminary data.</text>
</comment>
<dbReference type="SUPFAM" id="SSF54403">
    <property type="entry name" value="Cystatin/monellin"/>
    <property type="match status" value="1"/>
</dbReference>
<evidence type="ECO:0000256" key="2">
    <source>
        <dbReference type="ARBA" id="ARBA00022690"/>
    </source>
</evidence>
<dbReference type="OrthoDB" id="198619at2759"/>
<dbReference type="InterPro" id="IPR009684">
    <property type="entry name" value="Latexin"/>
</dbReference>
<dbReference type="GO" id="GO:0005615">
    <property type="term" value="C:extracellular space"/>
    <property type="evidence" value="ECO:0007669"/>
    <property type="project" value="TreeGrafter"/>
</dbReference>
<dbReference type="GO" id="GO:0008191">
    <property type="term" value="F:metalloendopeptidase inhibitor activity"/>
    <property type="evidence" value="ECO:0007669"/>
    <property type="project" value="UniProtKB-UniRule"/>
</dbReference>
<keyword evidence="2 4" id="KW-0646">Protease inhibitor</keyword>
<proteinExistence type="inferred from homology"/>
<dbReference type="InterPro" id="IPR046350">
    <property type="entry name" value="Cystatin_sf"/>
</dbReference>
<dbReference type="PROSITE" id="PS52033">
    <property type="entry name" value="CYSTATIN_LXN"/>
    <property type="match status" value="1"/>
</dbReference>
<dbReference type="InterPro" id="IPR049897">
    <property type="entry name" value="CYSTATIN_LXN"/>
</dbReference>
<dbReference type="PANTHER" id="PTHR28591:SF1">
    <property type="entry name" value="LATEXIN"/>
    <property type="match status" value="1"/>
</dbReference>
<evidence type="ECO:0000256" key="4">
    <source>
        <dbReference type="PROSITE-ProRule" id="PRU01377"/>
    </source>
</evidence>
<evidence type="ECO:0000259" key="5">
    <source>
        <dbReference type="PROSITE" id="PS52033"/>
    </source>
</evidence>
<dbReference type="PANTHER" id="PTHR28591">
    <property type="entry name" value="LATEXIN"/>
    <property type="match status" value="1"/>
</dbReference>
<dbReference type="Proteomes" id="UP000770717">
    <property type="component" value="Unassembled WGS sequence"/>
</dbReference>
<dbReference type="Gene3D" id="3.10.450.10">
    <property type="match status" value="1"/>
</dbReference>
<sequence length="124" mass="14035">METVTLPHFSAFRAAGVVLDYINYILGGPNRYFGREEVISCNRQSLPGEGTKYYLVLTIRDGLNEQPILNCTATVLYYTSKKAPDVTYTLQPEPQNYTAEKDKEFYTKMKSRSEPLVAENIPGN</sequence>
<comment type="similarity">
    <text evidence="1 4">Belongs to the protease inhibitor I47 (latexin) family.</text>
</comment>
<name>A0A8J6FWJ8_ELECQ</name>
<feature type="domain" description="Cystatin LXN-type" evidence="5">
    <location>
        <begin position="1"/>
        <end position="99"/>
    </location>
</feature>
<accession>A0A8J6FWJ8</accession>
<evidence type="ECO:0000313" key="6">
    <source>
        <dbReference type="EMBL" id="KAG9494159.1"/>
    </source>
</evidence>
<organism evidence="6 7">
    <name type="scientific">Eleutherodactylus coqui</name>
    <name type="common">Puerto Rican coqui</name>
    <dbReference type="NCBI Taxonomy" id="57060"/>
    <lineage>
        <taxon>Eukaryota</taxon>
        <taxon>Metazoa</taxon>
        <taxon>Chordata</taxon>
        <taxon>Craniata</taxon>
        <taxon>Vertebrata</taxon>
        <taxon>Euteleostomi</taxon>
        <taxon>Amphibia</taxon>
        <taxon>Batrachia</taxon>
        <taxon>Anura</taxon>
        <taxon>Neobatrachia</taxon>
        <taxon>Hyloidea</taxon>
        <taxon>Eleutherodactylidae</taxon>
        <taxon>Eleutherodactylinae</taxon>
        <taxon>Eleutherodactylus</taxon>
        <taxon>Eleutherodactylus</taxon>
    </lineage>
</organism>
<keyword evidence="3" id="KW-0677">Repeat</keyword>